<dbReference type="InterPro" id="IPR013785">
    <property type="entry name" value="Aldolase_TIM"/>
</dbReference>
<name>A0AAF0CW78_9ENTE</name>
<keyword evidence="1" id="KW-0704">Schiff base</keyword>
<gene>
    <name evidence="2" type="ORF">OL234_03670</name>
</gene>
<sequence length="237" mass="25772">MLKGLNVKIYSDGAEIDKMKQVYNEGIVSGFTTNPSLMKQAGITDYVGFAREAVKEIPDMSLSFEVFADDFETMEKEAEKIASFGKNVAIKIPIMNSLGESSIPLIKKLSARGYTLNVTALMTIEQVREAVEALAPGTKNIISVFAGRVADTGVDPTELVIESVAVCHEKPGTELLWASTREVLNIFQADKLGADIITVPPSIIKKLEGVGKDLLDLSQETVKIFNQDIQSLGFTIL</sequence>
<dbReference type="Proteomes" id="UP001179647">
    <property type="component" value="Chromosome"/>
</dbReference>
<dbReference type="AlphaFoldDB" id="A0AAF0CW78"/>
<dbReference type="PANTHER" id="PTHR10683:SF40">
    <property type="entry name" value="FRUCTOSE-6-PHOSPHATE ALDOLASE 1-RELATED"/>
    <property type="match status" value="1"/>
</dbReference>
<evidence type="ECO:0000313" key="2">
    <source>
        <dbReference type="EMBL" id="WEG74021.1"/>
    </source>
</evidence>
<keyword evidence="3" id="KW-1185">Reference proteome</keyword>
<evidence type="ECO:0000313" key="3">
    <source>
        <dbReference type="Proteomes" id="UP001179647"/>
    </source>
</evidence>
<dbReference type="SUPFAM" id="SSF51569">
    <property type="entry name" value="Aldolase"/>
    <property type="match status" value="1"/>
</dbReference>
<dbReference type="EC" id="2.2.1.2" evidence="2"/>
<dbReference type="Gene3D" id="3.20.20.70">
    <property type="entry name" value="Aldolase class I"/>
    <property type="match status" value="1"/>
</dbReference>
<proteinExistence type="predicted"/>
<reference evidence="2" key="1">
    <citation type="submission" date="2022-10" db="EMBL/GenBank/DDBJ databases">
        <title>Vagococcus sp. isolated from poultry meat.</title>
        <authorList>
            <person name="Johansson P."/>
            <person name="Bjorkroth J."/>
        </authorList>
    </citation>
    <scope>NUCLEOTIDE SEQUENCE</scope>
    <source>
        <strain evidence="2">STAA11</strain>
    </source>
</reference>
<organism evidence="2 3">
    <name type="scientific">Vagococcus intermedius</name>
    <dbReference type="NCBI Taxonomy" id="2991418"/>
    <lineage>
        <taxon>Bacteria</taxon>
        <taxon>Bacillati</taxon>
        <taxon>Bacillota</taxon>
        <taxon>Bacilli</taxon>
        <taxon>Lactobacillales</taxon>
        <taxon>Enterococcaceae</taxon>
        <taxon>Vagococcus</taxon>
    </lineage>
</organism>
<dbReference type="Pfam" id="PF00923">
    <property type="entry name" value="TAL_FSA"/>
    <property type="match status" value="1"/>
</dbReference>
<dbReference type="NCBIfam" id="TIGR02134">
    <property type="entry name" value="transald_staph"/>
    <property type="match status" value="1"/>
</dbReference>
<dbReference type="PANTHER" id="PTHR10683">
    <property type="entry name" value="TRANSALDOLASE"/>
    <property type="match status" value="1"/>
</dbReference>
<dbReference type="GO" id="GO:0004801">
    <property type="term" value="F:transaldolase activity"/>
    <property type="evidence" value="ECO:0007669"/>
    <property type="project" value="UniProtKB-EC"/>
</dbReference>
<evidence type="ECO:0000256" key="1">
    <source>
        <dbReference type="ARBA" id="ARBA00023270"/>
    </source>
</evidence>
<protein>
    <submittedName>
        <fullName evidence="2">Transaldolase</fullName>
        <ecNumber evidence="2">2.2.1.2</ecNumber>
    </submittedName>
</protein>
<accession>A0AAF0CW78</accession>
<dbReference type="KEGG" id="vie:OL234_03670"/>
<keyword evidence="2" id="KW-0808">Transferase</keyword>
<dbReference type="EMBL" id="CP110232">
    <property type="protein sequence ID" value="WEG74021.1"/>
    <property type="molecule type" value="Genomic_DNA"/>
</dbReference>
<dbReference type="InterPro" id="IPR011861">
    <property type="entry name" value="Transald_staph-type"/>
</dbReference>
<dbReference type="InterPro" id="IPR001585">
    <property type="entry name" value="TAL/FSA"/>
</dbReference>
<dbReference type="GO" id="GO:0005975">
    <property type="term" value="P:carbohydrate metabolic process"/>
    <property type="evidence" value="ECO:0007669"/>
    <property type="project" value="InterPro"/>
</dbReference>
<dbReference type="RefSeq" id="WP_275469820.1">
    <property type="nucleotide sequence ID" value="NZ_CP110232.1"/>
</dbReference>